<dbReference type="InterPro" id="IPR036318">
    <property type="entry name" value="FAD-bd_PCMH-like_sf"/>
</dbReference>
<dbReference type="GO" id="GO:0016491">
    <property type="term" value="F:oxidoreductase activity"/>
    <property type="evidence" value="ECO:0007669"/>
    <property type="project" value="UniProtKB-KW"/>
</dbReference>
<evidence type="ECO:0008006" key="5">
    <source>
        <dbReference type="Google" id="ProtNLM"/>
    </source>
</evidence>
<dbReference type="InterPro" id="IPR016169">
    <property type="entry name" value="FAD-bd_PCMH_sub2"/>
</dbReference>
<dbReference type="GO" id="GO:0050660">
    <property type="term" value="F:flavin adenine dinucleotide binding"/>
    <property type="evidence" value="ECO:0007669"/>
    <property type="project" value="InterPro"/>
</dbReference>
<dbReference type="EMBL" id="ML769731">
    <property type="protein sequence ID" value="KAE9388698.1"/>
    <property type="molecule type" value="Genomic_DNA"/>
</dbReference>
<dbReference type="InterPro" id="IPR050432">
    <property type="entry name" value="FAD-linked_Oxidoreductases_BP"/>
</dbReference>
<dbReference type="SUPFAM" id="SSF56176">
    <property type="entry name" value="FAD-binding/transporter-associated domain-like"/>
    <property type="match status" value="1"/>
</dbReference>
<dbReference type="Gene3D" id="3.30.465.10">
    <property type="match status" value="1"/>
</dbReference>
<keyword evidence="2" id="KW-0560">Oxidoreductase</keyword>
<dbReference type="Proteomes" id="UP000799118">
    <property type="component" value="Unassembled WGS sequence"/>
</dbReference>
<evidence type="ECO:0000313" key="4">
    <source>
        <dbReference type="Proteomes" id="UP000799118"/>
    </source>
</evidence>
<sequence>MACYGVLNSKIHWVSRRIAGHIHAGHCFIALSSLQCPRAMEGLTIQAYCVRRHPTCHIAYVTSQSPPLEIAVKGGGAHSSTCASSNGVLSLTSASSTSSHLPRTSSPSPSKRALWEDVYARAHVDVVGSPLWFVGVGGFTLLSAQYELAVDNLLSAIVVLTDGQILNASRDEESHLFWAILGSGGQFEIASRVHIQGLEKDTNPTEKGVP</sequence>
<dbReference type="PANTHER" id="PTHR13878:SF91">
    <property type="entry name" value="FAD BINDING DOMAIN PROTEIN (AFU_ORTHOLOGUE AFUA_6G12070)-RELATED"/>
    <property type="match status" value="1"/>
</dbReference>
<dbReference type="AlphaFoldDB" id="A0A6A4GSP6"/>
<keyword evidence="4" id="KW-1185">Reference proteome</keyword>
<dbReference type="OrthoDB" id="415825at2759"/>
<reference evidence="3" key="1">
    <citation type="journal article" date="2019" name="Environ. Microbiol.">
        <title>Fungal ecological strategies reflected in gene transcription - a case study of two litter decomposers.</title>
        <authorList>
            <person name="Barbi F."/>
            <person name="Kohler A."/>
            <person name="Barry K."/>
            <person name="Baskaran P."/>
            <person name="Daum C."/>
            <person name="Fauchery L."/>
            <person name="Ihrmark K."/>
            <person name="Kuo A."/>
            <person name="LaButti K."/>
            <person name="Lipzen A."/>
            <person name="Morin E."/>
            <person name="Grigoriev I.V."/>
            <person name="Henrissat B."/>
            <person name="Lindahl B."/>
            <person name="Martin F."/>
        </authorList>
    </citation>
    <scope>NUCLEOTIDE SEQUENCE</scope>
    <source>
        <strain evidence="3">JB14</strain>
    </source>
</reference>
<protein>
    <recommendedName>
        <fullName evidence="5">FAD linked oxidase N-terminal domain-containing protein</fullName>
    </recommendedName>
</protein>
<evidence type="ECO:0000256" key="1">
    <source>
        <dbReference type="ARBA" id="ARBA00005466"/>
    </source>
</evidence>
<name>A0A6A4GSP6_9AGAR</name>
<evidence type="ECO:0000256" key="2">
    <source>
        <dbReference type="ARBA" id="ARBA00023002"/>
    </source>
</evidence>
<proteinExistence type="inferred from homology"/>
<accession>A0A6A4GSP6</accession>
<gene>
    <name evidence="3" type="ORF">BT96DRAFT_947416</name>
</gene>
<dbReference type="PANTHER" id="PTHR13878">
    <property type="entry name" value="GULONOLACTONE OXIDASE"/>
    <property type="match status" value="1"/>
</dbReference>
<evidence type="ECO:0000313" key="3">
    <source>
        <dbReference type="EMBL" id="KAE9388698.1"/>
    </source>
</evidence>
<comment type="similarity">
    <text evidence="1">Belongs to the oxygen-dependent FAD-linked oxidoreductase family.</text>
</comment>
<organism evidence="3 4">
    <name type="scientific">Gymnopus androsaceus JB14</name>
    <dbReference type="NCBI Taxonomy" id="1447944"/>
    <lineage>
        <taxon>Eukaryota</taxon>
        <taxon>Fungi</taxon>
        <taxon>Dikarya</taxon>
        <taxon>Basidiomycota</taxon>
        <taxon>Agaricomycotina</taxon>
        <taxon>Agaricomycetes</taxon>
        <taxon>Agaricomycetidae</taxon>
        <taxon>Agaricales</taxon>
        <taxon>Marasmiineae</taxon>
        <taxon>Omphalotaceae</taxon>
        <taxon>Gymnopus</taxon>
    </lineage>
</organism>